<dbReference type="KEGG" id="sata:C5746_04130"/>
<dbReference type="InterPro" id="IPR036365">
    <property type="entry name" value="PGBD-like_sf"/>
</dbReference>
<keyword evidence="2" id="KW-0808">Transferase</keyword>
<dbReference type="Proteomes" id="UP000252698">
    <property type="component" value="Chromosome"/>
</dbReference>
<reference evidence="2 3" key="1">
    <citation type="journal article" date="2018" name="Front. Microbiol.">
        <title>Genome Sequencing of Streptomyces atratus SCSIOZH16 and Activation Production of Nocardamine via Metabolic Engineering.</title>
        <authorList>
            <person name="Li Y."/>
            <person name="Zhang C."/>
            <person name="Liu C."/>
            <person name="Ju J."/>
            <person name="Ma J."/>
        </authorList>
    </citation>
    <scope>NUCLEOTIDE SEQUENCE [LARGE SCALE GENOMIC DNA]</scope>
    <source>
        <strain evidence="2 3">SCSIO_ZH16</strain>
    </source>
</reference>
<proteinExistence type="predicted"/>
<accession>A0A2Z5J7H9</accession>
<dbReference type="EMBL" id="CP027306">
    <property type="protein sequence ID" value="AXE76277.1"/>
    <property type="molecule type" value="Genomic_DNA"/>
</dbReference>
<feature type="domain" description="Peptidoglycan binding-like" evidence="1">
    <location>
        <begin position="74"/>
        <end position="130"/>
    </location>
</feature>
<evidence type="ECO:0000259" key="1">
    <source>
        <dbReference type="Pfam" id="PF01471"/>
    </source>
</evidence>
<dbReference type="InterPro" id="IPR036366">
    <property type="entry name" value="PGBDSf"/>
</dbReference>
<dbReference type="GO" id="GO:0016740">
    <property type="term" value="F:transferase activity"/>
    <property type="evidence" value="ECO:0007669"/>
    <property type="project" value="UniProtKB-KW"/>
</dbReference>
<dbReference type="SUPFAM" id="SSF47090">
    <property type="entry name" value="PGBD-like"/>
    <property type="match status" value="1"/>
</dbReference>
<dbReference type="AlphaFoldDB" id="A0A2Z5J7H9"/>
<organism evidence="2 3">
    <name type="scientific">Streptomyces atratus</name>
    <dbReference type="NCBI Taxonomy" id="1893"/>
    <lineage>
        <taxon>Bacteria</taxon>
        <taxon>Bacillati</taxon>
        <taxon>Actinomycetota</taxon>
        <taxon>Actinomycetes</taxon>
        <taxon>Kitasatosporales</taxon>
        <taxon>Streptomycetaceae</taxon>
        <taxon>Streptomyces</taxon>
    </lineage>
</organism>
<sequence>MRGTTLAPPCLVEAQMPIWIGVPDMIRRKCAALGTALLTAGALATTTHDAAAAEETCSYTSSTDRPVLTYVNTGPSVKQAQCLSNVWGGVPKLAVDGVFDSATSKKIIWIQGCHGLDRTGVVEENTWQVLYHPALDCYDPYPG</sequence>
<evidence type="ECO:0000313" key="3">
    <source>
        <dbReference type="Proteomes" id="UP000252698"/>
    </source>
</evidence>
<gene>
    <name evidence="2" type="ORF">C5746_04130</name>
</gene>
<dbReference type="Pfam" id="PF01471">
    <property type="entry name" value="PG_binding_1"/>
    <property type="match status" value="1"/>
</dbReference>
<name>A0A2Z5J7H9_STRAR</name>
<dbReference type="InterPro" id="IPR002477">
    <property type="entry name" value="Peptidoglycan-bd-like"/>
</dbReference>
<protein>
    <submittedName>
        <fullName evidence="2">Glycosyltransferase</fullName>
    </submittedName>
</protein>
<dbReference type="Gene3D" id="1.10.101.10">
    <property type="entry name" value="PGBD-like superfamily/PGBD"/>
    <property type="match status" value="1"/>
</dbReference>
<evidence type="ECO:0000313" key="2">
    <source>
        <dbReference type="EMBL" id="AXE76277.1"/>
    </source>
</evidence>